<gene>
    <name evidence="1" type="ORF">ALC57_03531</name>
</gene>
<dbReference type="AlphaFoldDB" id="A0A195EH34"/>
<dbReference type="EMBL" id="KQ978957">
    <property type="protein sequence ID" value="KYN27187.1"/>
    <property type="molecule type" value="Genomic_DNA"/>
</dbReference>
<protein>
    <submittedName>
        <fullName evidence="1">Uncharacterized protein</fullName>
    </submittedName>
</protein>
<evidence type="ECO:0000313" key="1">
    <source>
        <dbReference type="EMBL" id="KYN27187.1"/>
    </source>
</evidence>
<organism evidence="1 2">
    <name type="scientific">Trachymyrmex cornetzi</name>
    <dbReference type="NCBI Taxonomy" id="471704"/>
    <lineage>
        <taxon>Eukaryota</taxon>
        <taxon>Metazoa</taxon>
        <taxon>Ecdysozoa</taxon>
        <taxon>Arthropoda</taxon>
        <taxon>Hexapoda</taxon>
        <taxon>Insecta</taxon>
        <taxon>Pterygota</taxon>
        <taxon>Neoptera</taxon>
        <taxon>Endopterygota</taxon>
        <taxon>Hymenoptera</taxon>
        <taxon>Apocrita</taxon>
        <taxon>Aculeata</taxon>
        <taxon>Formicoidea</taxon>
        <taxon>Formicidae</taxon>
        <taxon>Myrmicinae</taxon>
        <taxon>Trachymyrmex</taxon>
    </lineage>
</organism>
<name>A0A195EH34_9HYME</name>
<sequence>MSRFLLDLQNLDWQNQEIANDTPLRGDHPRLRRTGLLDGTKSVSPIDHPRKCILHAVAMRWTPLGFPRALRSFRVEAHAA</sequence>
<dbReference type="Proteomes" id="UP000078492">
    <property type="component" value="Unassembled WGS sequence"/>
</dbReference>
<evidence type="ECO:0000313" key="2">
    <source>
        <dbReference type="Proteomes" id="UP000078492"/>
    </source>
</evidence>
<keyword evidence="2" id="KW-1185">Reference proteome</keyword>
<accession>A0A195EH34</accession>
<proteinExistence type="predicted"/>
<reference evidence="1 2" key="1">
    <citation type="submission" date="2015-09" db="EMBL/GenBank/DDBJ databases">
        <title>Trachymyrmex cornetzi WGS genome.</title>
        <authorList>
            <person name="Nygaard S."/>
            <person name="Hu H."/>
            <person name="Boomsma J."/>
            <person name="Zhang G."/>
        </authorList>
    </citation>
    <scope>NUCLEOTIDE SEQUENCE [LARGE SCALE GENOMIC DNA]</scope>
    <source>
        <strain evidence="1">Tcor2-1</strain>
        <tissue evidence="1">Whole body</tissue>
    </source>
</reference>